<dbReference type="PANTHER" id="PTHR39337:SF1">
    <property type="entry name" value="BLR5642 PROTEIN"/>
    <property type="match status" value="1"/>
</dbReference>
<feature type="region of interest" description="Disordered" evidence="1">
    <location>
        <begin position="172"/>
        <end position="192"/>
    </location>
</feature>
<reference evidence="3" key="1">
    <citation type="submission" date="2017-01" db="EMBL/GenBank/DDBJ databases">
        <authorList>
            <person name="Varghese N."/>
            <person name="Submissions S."/>
        </authorList>
    </citation>
    <scope>NUCLEOTIDE SEQUENCE [LARGE SCALE GENOMIC DNA]</scope>
    <source>
        <strain evidence="3">MNA4</strain>
    </source>
</reference>
<organism evidence="2 3">
    <name type="scientific">Edaphobacillus lindanitolerans</name>
    <dbReference type="NCBI Taxonomy" id="550447"/>
    <lineage>
        <taxon>Bacteria</taxon>
        <taxon>Bacillati</taxon>
        <taxon>Bacillota</taxon>
        <taxon>Bacilli</taxon>
        <taxon>Bacillales</taxon>
        <taxon>Bacillaceae</taxon>
        <taxon>Edaphobacillus</taxon>
    </lineage>
</organism>
<dbReference type="AlphaFoldDB" id="A0A1U7PPA6"/>
<dbReference type="Proteomes" id="UP000187550">
    <property type="component" value="Unassembled WGS sequence"/>
</dbReference>
<dbReference type="PANTHER" id="PTHR39337">
    <property type="entry name" value="BLR5642 PROTEIN"/>
    <property type="match status" value="1"/>
</dbReference>
<evidence type="ECO:0000313" key="2">
    <source>
        <dbReference type="EMBL" id="SIT79653.1"/>
    </source>
</evidence>
<keyword evidence="3" id="KW-1185">Reference proteome</keyword>
<dbReference type="EMBL" id="FTPL01000002">
    <property type="protein sequence ID" value="SIT79653.1"/>
    <property type="molecule type" value="Genomic_DNA"/>
</dbReference>
<dbReference type="InterPro" id="IPR007438">
    <property type="entry name" value="DUF488"/>
</dbReference>
<name>A0A1U7PPA6_9BACI</name>
<sequence>MDLYTIGHSTHTEDQFIKLLKDAGVELLADVRAFPGSRKFPWFHTDRMKEWLPENGIGYVHIPELGGRRRKSRDVPDGCNAGWNNRSLHNYADYTLEPGFSEGLRKLSENADGIRAAICCSERHPARCHRLLISNWVSMHGMRVIHILDGPHGETITESHEPGRWGARPLLQEDGSIIYPPDHQDEEEGRTE</sequence>
<dbReference type="RefSeq" id="WP_076757546.1">
    <property type="nucleotide sequence ID" value="NZ_FTPL01000002.1"/>
</dbReference>
<protein>
    <recommendedName>
        <fullName evidence="4">DUF488 domain-containing protein</fullName>
    </recommendedName>
</protein>
<accession>A0A1U7PPA6</accession>
<evidence type="ECO:0008006" key="4">
    <source>
        <dbReference type="Google" id="ProtNLM"/>
    </source>
</evidence>
<dbReference type="STRING" id="550447.SAMN05428946_1246"/>
<dbReference type="OrthoDB" id="9789109at2"/>
<evidence type="ECO:0000256" key="1">
    <source>
        <dbReference type="SAM" id="MobiDB-lite"/>
    </source>
</evidence>
<gene>
    <name evidence="2" type="ORF">SAMN05428946_1246</name>
</gene>
<dbReference type="Pfam" id="PF04343">
    <property type="entry name" value="DUF488"/>
    <property type="match status" value="1"/>
</dbReference>
<proteinExistence type="predicted"/>
<evidence type="ECO:0000313" key="3">
    <source>
        <dbReference type="Proteomes" id="UP000187550"/>
    </source>
</evidence>